<sequence length="960" mass="104950">MPLLRHTGRRRGRPDGRPGRRAGSARRPGARRRRRDPDHAARRRRGDPRPRPRAEPLGAVDRGQPRCLPPPRQHHDLARRPPRARPRIVQRHLGERDPDRRCRRAACHRWDPDRAGSSVRDGGAVVVSGGERTELEKGPGGIQPTALEGAGGPAGPTELEDRPGAPAGGFIAHNLPAPLAEEYRIVRRLGLGGQGSVYLCERIVDGHQVAIKLYSVAMSRLDATVIEKLATAPAEHIVPTTFGQWGEECWEIQEYLPLGTIGDIRQHFAGTLPDAVAHAVVADLTEAVAAAHARELLHRDIKPSNILIRSLDPIDLVLADFGLVRNLLAGAQVGSRSATPGYRSPDTAQGIWRLESDWWAVGITLYELLCERHPFDDENGYRKDEVTILGYLIENEVPLDGVEDPRWQLLLRGLLTKSADHRWGADQVRAWLAGDSPTIHQSTAPKVADRGWAFAGFGGQEFTSVDQLGRALASRWDEAAEYLNGRGKTMLHNALAQSSVATEAHRTFDRHDRKLITTDGLVFELVRLLAPDDRLVFRGRPLTPDSLAAAGHSAVNGDEGAASWISALRREHVLTNTMGDAQHTAFARIDNQLNSWWDTLDATTSRLDQGRRSYYNHAVEGRAPSVALPATITPAHRRFEGELLLAALSPDHAEAIQQAVRSELEGRPATAGWVDPLRVAVDSDQAAPVEALLLMATLSLADEDHAQAQDAEIARRRREAAAEAEQRRQRRRARVRAARPDGGDYAFVFLAGAGCITVLVPWLLGTFALDGAFGRDNSGLVPVDGARSFGTYFLSNWIAGCAALLMVLAAVLGFRALLGRRIGAAVLGVLGLVGALILVPISDDKWDAAEQATANKAYDPEFENFFTCGGAVSETEPAWSVWTFRIKDSPFEGCNRVRLYRGLTEVESINLDGRRRYRCCGFGSGSPVSVNNPEAEPSSLIFTYEGDGGAPVIFRVADYQ</sequence>
<protein>
    <recommendedName>
        <fullName evidence="1">non-specific serine/threonine protein kinase</fullName>
        <ecNumber evidence="1">2.7.11.1</ecNumber>
    </recommendedName>
</protein>
<evidence type="ECO:0000256" key="9">
    <source>
        <dbReference type="SAM" id="MobiDB-lite"/>
    </source>
</evidence>
<dbReference type="PROSITE" id="PS50011">
    <property type="entry name" value="PROTEIN_KINASE_DOM"/>
    <property type="match status" value="1"/>
</dbReference>
<feature type="region of interest" description="Disordered" evidence="9">
    <location>
        <begin position="1"/>
        <end position="97"/>
    </location>
</feature>
<feature type="compositionally biased region" description="Basic residues" evidence="9">
    <location>
        <begin position="19"/>
        <end position="34"/>
    </location>
</feature>
<feature type="region of interest" description="Disordered" evidence="9">
    <location>
        <begin position="131"/>
        <end position="161"/>
    </location>
</feature>
<feature type="transmembrane region" description="Helical" evidence="10">
    <location>
        <begin position="824"/>
        <end position="841"/>
    </location>
</feature>
<comment type="caution">
    <text evidence="12">The sequence shown here is derived from an EMBL/GenBank/DDBJ whole genome shotgun (WGS) entry which is preliminary data.</text>
</comment>
<feature type="domain" description="Protein kinase" evidence="11">
    <location>
        <begin position="183"/>
        <end position="432"/>
    </location>
</feature>
<dbReference type="InterPro" id="IPR008271">
    <property type="entry name" value="Ser/Thr_kinase_AS"/>
</dbReference>
<gene>
    <name evidence="12" type="ORF">D0Z08_19505</name>
</gene>
<comment type="catalytic activity">
    <reaction evidence="7">
        <text>L-threonyl-[protein] + ATP = O-phospho-L-threonyl-[protein] + ADP + H(+)</text>
        <dbReference type="Rhea" id="RHEA:46608"/>
        <dbReference type="Rhea" id="RHEA-COMP:11060"/>
        <dbReference type="Rhea" id="RHEA-COMP:11605"/>
        <dbReference type="ChEBI" id="CHEBI:15378"/>
        <dbReference type="ChEBI" id="CHEBI:30013"/>
        <dbReference type="ChEBI" id="CHEBI:30616"/>
        <dbReference type="ChEBI" id="CHEBI:61977"/>
        <dbReference type="ChEBI" id="CHEBI:456216"/>
        <dbReference type="EC" id="2.7.11.1"/>
    </reaction>
</comment>
<evidence type="ECO:0000313" key="13">
    <source>
        <dbReference type="Proteomes" id="UP000283644"/>
    </source>
</evidence>
<dbReference type="EMBL" id="QXGH01000024">
    <property type="protein sequence ID" value="RHW25416.1"/>
    <property type="molecule type" value="Genomic_DNA"/>
</dbReference>
<dbReference type="PANTHER" id="PTHR43671">
    <property type="entry name" value="SERINE/THREONINE-PROTEIN KINASE NEK"/>
    <property type="match status" value="1"/>
</dbReference>
<evidence type="ECO:0000256" key="10">
    <source>
        <dbReference type="SAM" id="Phobius"/>
    </source>
</evidence>
<evidence type="ECO:0000256" key="8">
    <source>
        <dbReference type="ARBA" id="ARBA00048679"/>
    </source>
</evidence>
<feature type="compositionally biased region" description="Basic residues" evidence="9">
    <location>
        <begin position="80"/>
        <end position="90"/>
    </location>
</feature>
<proteinExistence type="predicted"/>
<dbReference type="PROSITE" id="PS00108">
    <property type="entry name" value="PROTEIN_KINASE_ST"/>
    <property type="match status" value="1"/>
</dbReference>
<dbReference type="GO" id="GO:0005524">
    <property type="term" value="F:ATP binding"/>
    <property type="evidence" value="ECO:0007669"/>
    <property type="project" value="UniProtKB-KW"/>
</dbReference>
<evidence type="ECO:0000256" key="4">
    <source>
        <dbReference type="ARBA" id="ARBA00022741"/>
    </source>
</evidence>
<dbReference type="GO" id="GO:0004674">
    <property type="term" value="F:protein serine/threonine kinase activity"/>
    <property type="evidence" value="ECO:0007669"/>
    <property type="project" value="UniProtKB-KW"/>
</dbReference>
<dbReference type="InterPro" id="IPR050660">
    <property type="entry name" value="NEK_Ser/Thr_kinase"/>
</dbReference>
<evidence type="ECO:0000259" key="11">
    <source>
        <dbReference type="PROSITE" id="PS50011"/>
    </source>
</evidence>
<dbReference type="EC" id="2.7.11.1" evidence="1"/>
<dbReference type="OrthoDB" id="5492697at2"/>
<evidence type="ECO:0000256" key="2">
    <source>
        <dbReference type="ARBA" id="ARBA00022527"/>
    </source>
</evidence>
<dbReference type="AlphaFoldDB" id="A0A417XYH1"/>
<dbReference type="SUPFAM" id="SSF56112">
    <property type="entry name" value="Protein kinase-like (PK-like)"/>
    <property type="match status" value="1"/>
</dbReference>
<keyword evidence="3" id="KW-0808">Transferase</keyword>
<dbReference type="InterPro" id="IPR000719">
    <property type="entry name" value="Prot_kinase_dom"/>
</dbReference>
<keyword evidence="10" id="KW-0812">Transmembrane</keyword>
<evidence type="ECO:0000256" key="3">
    <source>
        <dbReference type="ARBA" id="ARBA00022679"/>
    </source>
</evidence>
<keyword evidence="4" id="KW-0547">Nucleotide-binding</keyword>
<organism evidence="12 13">
    <name type="scientific">Nocardioides immobilis</name>
    <dbReference type="NCBI Taxonomy" id="2049295"/>
    <lineage>
        <taxon>Bacteria</taxon>
        <taxon>Bacillati</taxon>
        <taxon>Actinomycetota</taxon>
        <taxon>Actinomycetes</taxon>
        <taxon>Propionibacteriales</taxon>
        <taxon>Nocardioidaceae</taxon>
        <taxon>Nocardioides</taxon>
    </lineage>
</organism>
<evidence type="ECO:0000256" key="7">
    <source>
        <dbReference type="ARBA" id="ARBA00047899"/>
    </source>
</evidence>
<dbReference type="PANTHER" id="PTHR43671:SF98">
    <property type="entry name" value="SERINE_THREONINE-PROTEIN KINASE NEK11"/>
    <property type="match status" value="1"/>
</dbReference>
<name>A0A417XYH1_9ACTN</name>
<feature type="transmembrane region" description="Helical" evidence="10">
    <location>
        <begin position="789"/>
        <end position="812"/>
    </location>
</feature>
<keyword evidence="13" id="KW-1185">Reference proteome</keyword>
<evidence type="ECO:0000313" key="12">
    <source>
        <dbReference type="EMBL" id="RHW25416.1"/>
    </source>
</evidence>
<dbReference type="InterPro" id="IPR011009">
    <property type="entry name" value="Kinase-like_dom_sf"/>
</dbReference>
<comment type="catalytic activity">
    <reaction evidence="8">
        <text>L-seryl-[protein] + ATP = O-phospho-L-seryl-[protein] + ADP + H(+)</text>
        <dbReference type="Rhea" id="RHEA:17989"/>
        <dbReference type="Rhea" id="RHEA-COMP:9863"/>
        <dbReference type="Rhea" id="RHEA-COMP:11604"/>
        <dbReference type="ChEBI" id="CHEBI:15378"/>
        <dbReference type="ChEBI" id="CHEBI:29999"/>
        <dbReference type="ChEBI" id="CHEBI:30616"/>
        <dbReference type="ChEBI" id="CHEBI:83421"/>
        <dbReference type="ChEBI" id="CHEBI:456216"/>
        <dbReference type="EC" id="2.7.11.1"/>
    </reaction>
</comment>
<accession>A0A417XYH1</accession>
<keyword evidence="10" id="KW-0472">Membrane</keyword>
<reference evidence="12 13" key="1">
    <citation type="submission" date="2018-09" db="EMBL/GenBank/DDBJ databases">
        <title>Genome sequencing of Nocardioides immobilis CCTCC AB 2017083 for comparison to Nocardioides silvaticus.</title>
        <authorList>
            <person name="Li C."/>
            <person name="Wang G."/>
        </authorList>
    </citation>
    <scope>NUCLEOTIDE SEQUENCE [LARGE SCALE GENOMIC DNA]</scope>
    <source>
        <strain evidence="12 13">CCTCC AB 2017083</strain>
    </source>
</reference>
<evidence type="ECO:0000256" key="1">
    <source>
        <dbReference type="ARBA" id="ARBA00012513"/>
    </source>
</evidence>
<keyword evidence="5 12" id="KW-0418">Kinase</keyword>
<evidence type="ECO:0000256" key="5">
    <source>
        <dbReference type="ARBA" id="ARBA00022777"/>
    </source>
</evidence>
<dbReference type="Gene3D" id="1.10.510.10">
    <property type="entry name" value="Transferase(Phosphotransferase) domain 1"/>
    <property type="match status" value="1"/>
</dbReference>
<feature type="transmembrane region" description="Helical" evidence="10">
    <location>
        <begin position="745"/>
        <end position="769"/>
    </location>
</feature>
<keyword evidence="6" id="KW-0067">ATP-binding</keyword>
<dbReference type="SMART" id="SM00220">
    <property type="entry name" value="S_TKc"/>
    <property type="match status" value="1"/>
</dbReference>
<evidence type="ECO:0000256" key="6">
    <source>
        <dbReference type="ARBA" id="ARBA00022840"/>
    </source>
</evidence>
<dbReference type="Proteomes" id="UP000283644">
    <property type="component" value="Unassembled WGS sequence"/>
</dbReference>
<dbReference type="CDD" id="cd14014">
    <property type="entry name" value="STKc_PknB_like"/>
    <property type="match status" value="1"/>
</dbReference>
<keyword evidence="2 12" id="KW-0723">Serine/threonine-protein kinase</keyword>
<feature type="compositionally biased region" description="Basic residues" evidence="9">
    <location>
        <begin position="1"/>
        <end position="12"/>
    </location>
</feature>
<keyword evidence="10" id="KW-1133">Transmembrane helix</keyword>
<dbReference type="Pfam" id="PF00069">
    <property type="entry name" value="Pkinase"/>
    <property type="match status" value="1"/>
</dbReference>